<accession>A0ABR4M409</accession>
<proteinExistence type="predicted"/>
<dbReference type="GeneID" id="98139986"/>
<organism evidence="2 3">
    <name type="scientific">Aspergillus lucknowensis</name>
    <dbReference type="NCBI Taxonomy" id="176173"/>
    <lineage>
        <taxon>Eukaryota</taxon>
        <taxon>Fungi</taxon>
        <taxon>Dikarya</taxon>
        <taxon>Ascomycota</taxon>
        <taxon>Pezizomycotina</taxon>
        <taxon>Eurotiomycetes</taxon>
        <taxon>Eurotiomycetidae</taxon>
        <taxon>Eurotiales</taxon>
        <taxon>Aspergillaceae</taxon>
        <taxon>Aspergillus</taxon>
        <taxon>Aspergillus subgen. Nidulantes</taxon>
    </lineage>
</organism>
<gene>
    <name evidence="2" type="ORF">BJX67DRAFT_159277</name>
</gene>
<reference evidence="2 3" key="1">
    <citation type="submission" date="2024-07" db="EMBL/GenBank/DDBJ databases">
        <title>Section-level genome sequencing and comparative genomics of Aspergillus sections Usti and Cavernicolus.</title>
        <authorList>
            <consortium name="Lawrence Berkeley National Laboratory"/>
            <person name="Nybo J.L."/>
            <person name="Vesth T.C."/>
            <person name="Theobald S."/>
            <person name="Frisvad J.C."/>
            <person name="Larsen T.O."/>
            <person name="Kjaerboelling I."/>
            <person name="Rothschild-Mancinelli K."/>
            <person name="Lyhne E.K."/>
            <person name="Kogle M.E."/>
            <person name="Barry K."/>
            <person name="Clum A."/>
            <person name="Na H."/>
            <person name="Ledsgaard L."/>
            <person name="Lin J."/>
            <person name="Lipzen A."/>
            <person name="Kuo A."/>
            <person name="Riley R."/>
            <person name="Mondo S."/>
            <person name="Labutti K."/>
            <person name="Haridas S."/>
            <person name="Pangalinan J."/>
            <person name="Salamov A.A."/>
            <person name="Simmons B.A."/>
            <person name="Magnuson J.K."/>
            <person name="Chen J."/>
            <person name="Drula E."/>
            <person name="Henrissat B."/>
            <person name="Wiebenga A."/>
            <person name="Lubbers R.J."/>
            <person name="Gomes A.C."/>
            <person name="Macurrencykelacurrency M.R."/>
            <person name="Stajich J."/>
            <person name="Grigoriev I.V."/>
            <person name="Mortensen U.H."/>
            <person name="De Vries R.P."/>
            <person name="Baker S.E."/>
            <person name="Andersen M.R."/>
        </authorList>
    </citation>
    <scope>NUCLEOTIDE SEQUENCE [LARGE SCALE GENOMIC DNA]</scope>
    <source>
        <strain evidence="2 3">CBS 449.75</strain>
    </source>
</reference>
<protein>
    <submittedName>
        <fullName evidence="2">Uncharacterized protein</fullName>
    </submittedName>
</protein>
<keyword evidence="1" id="KW-1133">Transmembrane helix</keyword>
<keyword evidence="3" id="KW-1185">Reference proteome</keyword>
<name>A0ABR4M409_9EURO</name>
<comment type="caution">
    <text evidence="2">The sequence shown here is derived from an EMBL/GenBank/DDBJ whole genome shotgun (WGS) entry which is preliminary data.</text>
</comment>
<dbReference type="RefSeq" id="XP_070890298.1">
    <property type="nucleotide sequence ID" value="XM_071024914.1"/>
</dbReference>
<evidence type="ECO:0000256" key="1">
    <source>
        <dbReference type="SAM" id="Phobius"/>
    </source>
</evidence>
<evidence type="ECO:0000313" key="3">
    <source>
        <dbReference type="Proteomes" id="UP001610432"/>
    </source>
</evidence>
<feature type="transmembrane region" description="Helical" evidence="1">
    <location>
        <begin position="20"/>
        <end position="39"/>
    </location>
</feature>
<sequence>MRFLLLFADISSYRPLHCHFIFYSLLYTSYPILLPKLWMLSALPQPVRRFL</sequence>
<evidence type="ECO:0000313" key="2">
    <source>
        <dbReference type="EMBL" id="KAL2871319.1"/>
    </source>
</evidence>
<dbReference type="EMBL" id="JBFXLQ010000003">
    <property type="protein sequence ID" value="KAL2871319.1"/>
    <property type="molecule type" value="Genomic_DNA"/>
</dbReference>
<keyword evidence="1" id="KW-0472">Membrane</keyword>
<dbReference type="Proteomes" id="UP001610432">
    <property type="component" value="Unassembled WGS sequence"/>
</dbReference>
<keyword evidence="1" id="KW-0812">Transmembrane</keyword>